<organism evidence="1 2">
    <name type="scientific">Romanomermis culicivorax</name>
    <name type="common">Nematode worm</name>
    <dbReference type="NCBI Taxonomy" id="13658"/>
    <lineage>
        <taxon>Eukaryota</taxon>
        <taxon>Metazoa</taxon>
        <taxon>Ecdysozoa</taxon>
        <taxon>Nematoda</taxon>
        <taxon>Enoplea</taxon>
        <taxon>Dorylaimia</taxon>
        <taxon>Mermithida</taxon>
        <taxon>Mermithoidea</taxon>
        <taxon>Mermithidae</taxon>
        <taxon>Romanomermis</taxon>
    </lineage>
</organism>
<reference evidence="2" key="1">
    <citation type="submission" date="2022-11" db="UniProtKB">
        <authorList>
            <consortium name="WormBaseParasite"/>
        </authorList>
    </citation>
    <scope>IDENTIFICATION</scope>
</reference>
<dbReference type="AlphaFoldDB" id="A0A915L4K0"/>
<keyword evidence="1" id="KW-1185">Reference proteome</keyword>
<sequence>MPAASLLNKFINIVKTRKVVWQENNVKEYDKFSKPERNRETTRPASDPIHRATSILNKYLSNLLGHLALFVALLIDSSRFGTLALIDRLGAEVKIAEPEGGASYKSSVYMTPLIKFSHVLPLCLGGKEISLILLGKGLADDLSAANDHFCVSSSQTASLLI</sequence>
<dbReference type="WBParaSite" id="nRc.2.0.1.t44705-RA">
    <property type="protein sequence ID" value="nRc.2.0.1.t44705-RA"/>
    <property type="gene ID" value="nRc.2.0.1.g44705"/>
</dbReference>
<evidence type="ECO:0000313" key="1">
    <source>
        <dbReference type="Proteomes" id="UP000887565"/>
    </source>
</evidence>
<evidence type="ECO:0000313" key="2">
    <source>
        <dbReference type="WBParaSite" id="nRc.2.0.1.t44705-RA"/>
    </source>
</evidence>
<proteinExistence type="predicted"/>
<name>A0A915L4K0_ROMCU</name>
<protein>
    <submittedName>
        <fullName evidence="2">Uncharacterized protein</fullName>
    </submittedName>
</protein>
<accession>A0A915L4K0</accession>
<dbReference type="Proteomes" id="UP000887565">
    <property type="component" value="Unplaced"/>
</dbReference>